<dbReference type="Pfam" id="PF07876">
    <property type="entry name" value="Dabb"/>
    <property type="match status" value="1"/>
</dbReference>
<dbReference type="PANTHER" id="PTHR37832">
    <property type="entry name" value="BLL2683 PROTEIN"/>
    <property type="match status" value="1"/>
</dbReference>
<name>A0A9X2L0Z8_9BACT</name>
<gene>
    <name evidence="2" type="ORF">NM125_01505</name>
</gene>
<keyword evidence="3" id="KW-1185">Reference proteome</keyword>
<dbReference type="InterPro" id="IPR013097">
    <property type="entry name" value="Dabb"/>
</dbReference>
<accession>A0A9X2L0Z8</accession>
<dbReference type="Gene3D" id="3.30.70.100">
    <property type="match status" value="1"/>
</dbReference>
<dbReference type="Proteomes" id="UP001139125">
    <property type="component" value="Unassembled WGS sequence"/>
</dbReference>
<dbReference type="InterPro" id="IPR011008">
    <property type="entry name" value="Dimeric_a/b-barrel"/>
</dbReference>
<dbReference type="RefSeq" id="WP_255132161.1">
    <property type="nucleotide sequence ID" value="NZ_JANDBC010000001.1"/>
</dbReference>
<evidence type="ECO:0000313" key="2">
    <source>
        <dbReference type="EMBL" id="MCP9290252.1"/>
    </source>
</evidence>
<dbReference type="PROSITE" id="PS51502">
    <property type="entry name" value="S_R_A_B_BARREL"/>
    <property type="match status" value="1"/>
</dbReference>
<evidence type="ECO:0000313" key="3">
    <source>
        <dbReference type="Proteomes" id="UP001139125"/>
    </source>
</evidence>
<evidence type="ECO:0000259" key="1">
    <source>
        <dbReference type="PROSITE" id="PS51502"/>
    </source>
</evidence>
<protein>
    <submittedName>
        <fullName evidence="2">Dabb family protein</fullName>
    </submittedName>
</protein>
<dbReference type="PANTHER" id="PTHR37832:SF1">
    <property type="entry name" value="STRESS-RESPONSE A_B BARREL DOMAIN-CONTAINING PROTEIN"/>
    <property type="match status" value="1"/>
</dbReference>
<sequence>MIKHVVMWKLKEVAEGKTKDENAEVMKKLLEDLPNKIEELISAEVGINIMEGNDQAICDVVLTTECTSEEDLKAYAVHPDHQKVVDFIKKVVTERKVVDYVK</sequence>
<feature type="domain" description="Stress-response A/B barrel" evidence="1">
    <location>
        <begin position="2"/>
        <end position="100"/>
    </location>
</feature>
<dbReference type="AlphaFoldDB" id="A0A9X2L0Z8"/>
<comment type="caution">
    <text evidence="2">The sequence shown here is derived from an EMBL/GenBank/DDBJ whole genome shotgun (WGS) entry which is preliminary data.</text>
</comment>
<dbReference type="EMBL" id="JANDBC010000001">
    <property type="protein sequence ID" value="MCP9290252.1"/>
    <property type="molecule type" value="Genomic_DNA"/>
</dbReference>
<organism evidence="2 3">
    <name type="scientific">Gracilimonas sediminicola</name>
    <dbReference type="NCBI Taxonomy" id="2952158"/>
    <lineage>
        <taxon>Bacteria</taxon>
        <taxon>Pseudomonadati</taxon>
        <taxon>Balneolota</taxon>
        <taxon>Balneolia</taxon>
        <taxon>Balneolales</taxon>
        <taxon>Balneolaceae</taxon>
        <taxon>Gracilimonas</taxon>
    </lineage>
</organism>
<dbReference type="SMART" id="SM00886">
    <property type="entry name" value="Dabb"/>
    <property type="match status" value="1"/>
</dbReference>
<reference evidence="2" key="1">
    <citation type="submission" date="2022-06" db="EMBL/GenBank/DDBJ databases">
        <title>Gracilimonas sp. CAU 1638 isolated from sea sediment.</title>
        <authorList>
            <person name="Kim W."/>
        </authorList>
    </citation>
    <scope>NUCLEOTIDE SEQUENCE</scope>
    <source>
        <strain evidence="2">CAU 1638</strain>
    </source>
</reference>
<dbReference type="SUPFAM" id="SSF54909">
    <property type="entry name" value="Dimeric alpha+beta barrel"/>
    <property type="match status" value="1"/>
</dbReference>
<proteinExistence type="predicted"/>